<dbReference type="Pfam" id="PF08000">
    <property type="entry name" value="bPH_1"/>
    <property type="match status" value="1"/>
</dbReference>
<dbReference type="InterPro" id="IPR037063">
    <property type="entry name" value="PHb_sf"/>
</dbReference>
<dbReference type="STRING" id="483913.AN935_10225"/>
<evidence type="ECO:0000313" key="8">
    <source>
        <dbReference type="Proteomes" id="UP000076442"/>
    </source>
</evidence>
<dbReference type="EMBL" id="LJZV01000001">
    <property type="protein sequence ID" value="KZD95298.1"/>
    <property type="molecule type" value="Genomic_DNA"/>
</dbReference>
<dbReference type="CDD" id="cd13225">
    <property type="entry name" value="PH-like_bacteria"/>
    <property type="match status" value="1"/>
</dbReference>
<dbReference type="PATRIC" id="fig|1423.134.peg.110"/>
<dbReference type="EMBL" id="JAGFPW010000014">
    <property type="protein sequence ID" value="MBO3795635.1"/>
    <property type="molecule type" value="Genomic_DNA"/>
</dbReference>
<dbReference type="OrthoDB" id="9803613at2"/>
<dbReference type="Proteomes" id="UP001229422">
    <property type="component" value="Chromosome"/>
</dbReference>
<accession>A0A0M0L2S0</accession>
<dbReference type="Gene3D" id="2.30.29.50">
    <property type="entry name" value="Bacterial Pleckstrin homology domain"/>
    <property type="match status" value="1"/>
</dbReference>
<dbReference type="OMA" id="LRMDQIC"/>
<dbReference type="Proteomes" id="UP000076442">
    <property type="component" value="Unassembled WGS sequence"/>
</dbReference>
<organism evidence="2 7">
    <name type="scientific">Bacillus subtilis</name>
    <dbReference type="NCBI Taxonomy" id="1423"/>
    <lineage>
        <taxon>Bacteria</taxon>
        <taxon>Bacillati</taxon>
        <taxon>Bacillota</taxon>
        <taxon>Bacilli</taxon>
        <taxon>Bacillales</taxon>
        <taxon>Bacillaceae</taxon>
        <taxon>Bacillus</taxon>
    </lineage>
</organism>
<reference evidence="2 7" key="1">
    <citation type="submission" date="2014-12" db="EMBL/GenBank/DDBJ databases">
        <title>Comparative genome analysis of Bacillus coagulans HM-08, Clostridium butyricum HM-68, Bacillus subtilis HM-66 and Bacillus licheniformis BL-09.</title>
        <authorList>
            <person name="Zhang H."/>
        </authorList>
    </citation>
    <scope>NUCLEOTIDE SEQUENCE [LARGE SCALE GENOMIC DNA]</scope>
    <source>
        <strain evidence="2 7">HM-66</strain>
    </source>
</reference>
<name>A0A063XFS7_BACIU</name>
<protein>
    <submittedName>
        <fullName evidence="4">PH domain-containing protein</fullName>
    </submittedName>
</protein>
<dbReference type="AlphaFoldDB" id="A0A063XFS7"/>
<evidence type="ECO:0000313" key="5">
    <source>
        <dbReference type="EMBL" id="WEY83486.1"/>
    </source>
</evidence>
<accession>A0A063XFS7</accession>
<dbReference type="EMBL" id="CP120576">
    <property type="protein sequence ID" value="WEY83486.1"/>
    <property type="molecule type" value="Genomic_DNA"/>
</dbReference>
<evidence type="ECO:0000313" key="7">
    <source>
        <dbReference type="Proteomes" id="UP000032247"/>
    </source>
</evidence>
<reference evidence="4" key="3">
    <citation type="submission" date="2021-03" db="EMBL/GenBank/DDBJ databases">
        <title>Isolation of Bacillus subtilis from fermented food sample.</title>
        <authorList>
            <person name="Lakshmanan V."/>
            <person name="Athira K."/>
            <person name="Rajagopal K."/>
        </authorList>
    </citation>
    <scope>NUCLEOTIDE SEQUENCE</scope>
    <source>
        <strain evidence="4">S1</strain>
    </source>
</reference>
<dbReference type="EMBL" id="CP125292">
    <property type="protein sequence ID" value="WHM21694.1"/>
    <property type="molecule type" value="Genomic_DNA"/>
</dbReference>
<evidence type="ECO:0000313" key="6">
    <source>
        <dbReference type="EMBL" id="WHM21694.1"/>
    </source>
</evidence>
<dbReference type="RefSeq" id="WP_003220141.1">
    <property type="nucleotide sequence ID" value="NZ_AP024621.1"/>
</dbReference>
<dbReference type="Proteomes" id="UP000032247">
    <property type="component" value="Unassembled WGS sequence"/>
</dbReference>
<dbReference type="Proteomes" id="UP001214898">
    <property type="component" value="Chromosome"/>
</dbReference>
<evidence type="ECO:0000313" key="3">
    <source>
        <dbReference type="EMBL" id="KZD95298.1"/>
    </source>
</evidence>
<dbReference type="SUPFAM" id="SSF50729">
    <property type="entry name" value="PH domain-like"/>
    <property type="match status" value="1"/>
</dbReference>
<dbReference type="InterPro" id="IPR012544">
    <property type="entry name" value="PHb"/>
</dbReference>
<dbReference type="GeneID" id="86873541"/>
<sequence>MGIFSVSRSTDAKKLEALLVEGERIESIYKLRVDQICFTNKRIIFFDNKMFSKKKVRVFLPYKTIESFAIQEAGMFDPDTGLLLMTRSKTFELEFAKDTDLSEVQAVLTKHLCS</sequence>
<dbReference type="PANTHER" id="PTHR35796:SF3">
    <property type="entry name" value="BHLH DOMAIN-CONTAINING PROTEIN"/>
    <property type="match status" value="1"/>
</dbReference>
<evidence type="ECO:0000259" key="1">
    <source>
        <dbReference type="Pfam" id="PF08000"/>
    </source>
</evidence>
<gene>
    <name evidence="5" type="primary">yozO</name>
    <name evidence="3" type="ORF">B4122_0270</name>
    <name evidence="4" type="ORF">J5227_15300</name>
    <name evidence="5" type="ORF">P5633_13795</name>
    <name evidence="6" type="ORF">QL281_00910</name>
    <name evidence="2" type="ORF">SC09_Contig24orf00119</name>
</gene>
<dbReference type="Proteomes" id="UP000665181">
    <property type="component" value="Unassembled WGS sequence"/>
</dbReference>
<feature type="domain" description="Bacterial Pleckstrin homology" evidence="1">
    <location>
        <begin position="9"/>
        <end position="111"/>
    </location>
</feature>
<reference evidence="3 8" key="2">
    <citation type="submission" date="2015-09" db="EMBL/GenBank/DDBJ databases">
        <title>Spore heat resistance.</title>
        <authorList>
            <person name="Boekhorst J."/>
            <person name="Berendsen E.M."/>
            <person name="Wells-Bennik M.H."/>
            <person name="Kuipers O.P."/>
        </authorList>
    </citation>
    <scope>NUCLEOTIDE SEQUENCE [LARGE SCALE GENOMIC DNA]</scope>
    <source>
        <strain evidence="3 8">B4122</strain>
    </source>
</reference>
<reference evidence="5" key="4">
    <citation type="submission" date="2023-03" db="EMBL/GenBank/DDBJ databases">
        <title>Complete genome sequences of 52 Bacillus and Priestia strains isolated from West-African fermentations and 26 reference strains from the DSMZ collection.</title>
        <authorList>
            <person name="Wiedenbein E.S."/>
            <person name="Canoy T.S."/>
            <person name="Hui Y."/>
            <person name="Parkouda C."/>
            <person name="Dawende C."/>
            <person name="Ametefe E."/>
            <person name="Jespersen L."/>
            <person name="Nielsen D.S."/>
        </authorList>
    </citation>
    <scope>NUCLEOTIDE SEQUENCE</scope>
    <source>
        <strain evidence="5">PRO56</strain>
    </source>
</reference>
<evidence type="ECO:0000313" key="2">
    <source>
        <dbReference type="EMBL" id="KIU11222.1"/>
    </source>
</evidence>
<proteinExistence type="predicted"/>
<reference evidence="6" key="5">
    <citation type="submission" date="2023-05" db="EMBL/GenBank/DDBJ databases">
        <title>Complete genome sequence of Bacillus subtilis SRCM117797 isolated from Soybean paste.</title>
        <authorList>
            <person name="Abraha H.B."/>
            <person name="Kim K.-P."/>
            <person name="Ryu M.-S."/>
            <person name="Jeong D.-Y."/>
        </authorList>
    </citation>
    <scope>NUCLEOTIDE SEQUENCE</scope>
    <source>
        <strain evidence="6">SRCM117797</strain>
    </source>
</reference>
<dbReference type="PANTHER" id="PTHR35796">
    <property type="entry name" value="HYPOTHETICAL CYTOSOLIC PROTEIN"/>
    <property type="match status" value="1"/>
</dbReference>
<evidence type="ECO:0000313" key="4">
    <source>
        <dbReference type="EMBL" id="MBO3795635.1"/>
    </source>
</evidence>
<dbReference type="EMBL" id="JXBC01000003">
    <property type="protein sequence ID" value="KIU11222.1"/>
    <property type="molecule type" value="Genomic_DNA"/>
</dbReference>
<dbReference type="SMR" id="A0A063XFS7"/>